<organism evidence="1 2">
    <name type="scientific">Lagenidium giganteum</name>
    <dbReference type="NCBI Taxonomy" id="4803"/>
    <lineage>
        <taxon>Eukaryota</taxon>
        <taxon>Sar</taxon>
        <taxon>Stramenopiles</taxon>
        <taxon>Oomycota</taxon>
        <taxon>Peronosporomycetes</taxon>
        <taxon>Pythiales</taxon>
        <taxon>Pythiaceae</taxon>
    </lineage>
</organism>
<gene>
    <name evidence="1" type="ORF">N0F65_011732</name>
</gene>
<evidence type="ECO:0000313" key="1">
    <source>
        <dbReference type="EMBL" id="DAZ93412.1"/>
    </source>
</evidence>
<dbReference type="Proteomes" id="UP001146120">
    <property type="component" value="Unassembled WGS sequence"/>
</dbReference>
<reference evidence="1" key="1">
    <citation type="submission" date="2022-11" db="EMBL/GenBank/DDBJ databases">
        <authorList>
            <person name="Morgan W.R."/>
            <person name="Tartar A."/>
        </authorList>
    </citation>
    <scope>NUCLEOTIDE SEQUENCE</scope>
    <source>
        <strain evidence="1">ARSEF 373</strain>
    </source>
</reference>
<proteinExistence type="predicted"/>
<accession>A0AAV2YDM2</accession>
<keyword evidence="2" id="KW-1185">Reference proteome</keyword>
<dbReference type="AlphaFoldDB" id="A0AAV2YDM2"/>
<protein>
    <submittedName>
        <fullName evidence="1">Uncharacterized protein</fullName>
    </submittedName>
</protein>
<reference evidence="1" key="2">
    <citation type="journal article" date="2023" name="Microbiol Resour">
        <title>Decontamination and Annotation of the Draft Genome Sequence of the Oomycete Lagenidium giganteum ARSEF 373.</title>
        <authorList>
            <person name="Morgan W.R."/>
            <person name="Tartar A."/>
        </authorList>
    </citation>
    <scope>NUCLEOTIDE SEQUENCE</scope>
    <source>
        <strain evidence="1">ARSEF 373</strain>
    </source>
</reference>
<name>A0AAV2YDM2_9STRA</name>
<comment type="caution">
    <text evidence="1">The sequence shown here is derived from an EMBL/GenBank/DDBJ whole genome shotgun (WGS) entry which is preliminary data.</text>
</comment>
<evidence type="ECO:0000313" key="2">
    <source>
        <dbReference type="Proteomes" id="UP001146120"/>
    </source>
</evidence>
<dbReference type="EMBL" id="DAKRPA010000318">
    <property type="protein sequence ID" value="DAZ93412.1"/>
    <property type="molecule type" value="Genomic_DNA"/>
</dbReference>
<sequence length="270" mass="30884">MGKKLWLDAEVHLLIHHLSENLSAFTTGVKERFYVSSNLRLKADDYVKSTTQIKTKLKELEGSLMEYKLNLSRSGFGLKENDPPGIKAMLKKGPHFYDWDEIMGFRHNITPPVLMEPGHTHPHQQRPRGGTTADSVAARDDIVATTDDNDAITDDASTLRHDKVATAEAPIPLETVPPAPVVKRRPFSAVHPSNLHDAIYAFMKKSACCVRSGTRKIRSYKQDSSNFQQQSLELQRQELRMREKKMDQQFELQRIQLALERERLNNRKQK</sequence>